<evidence type="ECO:0000313" key="3">
    <source>
        <dbReference type="Proteomes" id="UP000012062"/>
    </source>
</evidence>
<dbReference type="STRING" id="1297569.MESS2_1370076"/>
<gene>
    <name evidence="2" type="ORF">MESS2_1370076</name>
</gene>
<feature type="compositionally biased region" description="Basic residues" evidence="1">
    <location>
        <begin position="90"/>
        <end position="108"/>
    </location>
</feature>
<proteinExistence type="predicted"/>
<dbReference type="EMBL" id="CAUM01000043">
    <property type="protein sequence ID" value="CCV04779.1"/>
    <property type="molecule type" value="Genomic_DNA"/>
</dbReference>
<dbReference type="Proteomes" id="UP000012062">
    <property type="component" value="Unassembled WGS sequence"/>
</dbReference>
<reference evidence="2 3" key="1">
    <citation type="submission" date="2013-02" db="EMBL/GenBank/DDBJ databases">
        <authorList>
            <person name="Genoscope - CEA"/>
        </authorList>
    </citation>
    <scope>NUCLEOTIDE SEQUENCE [LARGE SCALE GENOMIC DNA]</scope>
    <source>
        <strain evidence="2 3">STM 2683</strain>
    </source>
</reference>
<organism evidence="2 3">
    <name type="scientific">Mesorhizobium metallidurans STM 2683</name>
    <dbReference type="NCBI Taxonomy" id="1297569"/>
    <lineage>
        <taxon>Bacteria</taxon>
        <taxon>Pseudomonadati</taxon>
        <taxon>Pseudomonadota</taxon>
        <taxon>Alphaproteobacteria</taxon>
        <taxon>Hyphomicrobiales</taxon>
        <taxon>Phyllobacteriaceae</taxon>
        <taxon>Mesorhizobium</taxon>
    </lineage>
</organism>
<comment type="caution">
    <text evidence="2">The sequence shown here is derived from an EMBL/GenBank/DDBJ whole genome shotgun (WGS) entry which is preliminary data.</text>
</comment>
<name>M5EJ98_9HYPH</name>
<evidence type="ECO:0000313" key="2">
    <source>
        <dbReference type="EMBL" id="CCV04779.1"/>
    </source>
</evidence>
<feature type="compositionally biased region" description="Basic and acidic residues" evidence="1">
    <location>
        <begin position="8"/>
        <end position="29"/>
    </location>
</feature>
<feature type="region of interest" description="Disordered" evidence="1">
    <location>
        <begin position="1"/>
        <end position="39"/>
    </location>
</feature>
<feature type="region of interest" description="Disordered" evidence="1">
    <location>
        <begin position="72"/>
        <end position="108"/>
    </location>
</feature>
<sequence length="108" mass="11981">MAMPTAKRRAELLSQRERSLSTPLPEKRTNAGTDGNAHADAGRYVFHCDTKGGPETDPDRHADGHVRILILQGSSPRDAVNASSGAGRSGPRHFNVRRTRRMPARRWR</sequence>
<accession>M5EJ98</accession>
<keyword evidence="3" id="KW-1185">Reference proteome</keyword>
<protein>
    <submittedName>
        <fullName evidence="2">Uncharacterized protein</fullName>
    </submittedName>
</protein>
<dbReference type="AlphaFoldDB" id="M5EJ98"/>
<evidence type="ECO:0000256" key="1">
    <source>
        <dbReference type="SAM" id="MobiDB-lite"/>
    </source>
</evidence>